<comment type="caution">
    <text evidence="1">The sequence shown here is derived from an EMBL/GenBank/DDBJ whole genome shotgun (WGS) entry which is preliminary data.</text>
</comment>
<dbReference type="SUPFAM" id="SSF54001">
    <property type="entry name" value="Cysteine proteinases"/>
    <property type="match status" value="1"/>
</dbReference>
<dbReference type="Pfam" id="PF08819">
    <property type="entry name" value="DUF1802"/>
    <property type="match status" value="1"/>
</dbReference>
<keyword evidence="2" id="KW-1185">Reference proteome</keyword>
<dbReference type="InterPro" id="IPR014923">
    <property type="entry name" value="DUF1802"/>
</dbReference>
<proteinExistence type="predicted"/>
<evidence type="ECO:0000313" key="1">
    <source>
        <dbReference type="EMBL" id="CAI8021040.1"/>
    </source>
</evidence>
<organism evidence="1 2">
    <name type="scientific">Geodia barretti</name>
    <name type="common">Barrett's horny sponge</name>
    <dbReference type="NCBI Taxonomy" id="519541"/>
    <lineage>
        <taxon>Eukaryota</taxon>
        <taxon>Metazoa</taxon>
        <taxon>Porifera</taxon>
        <taxon>Demospongiae</taxon>
        <taxon>Heteroscleromorpha</taxon>
        <taxon>Tetractinellida</taxon>
        <taxon>Astrophorina</taxon>
        <taxon>Geodiidae</taxon>
        <taxon>Geodia</taxon>
    </lineage>
</organism>
<dbReference type="AlphaFoldDB" id="A0AA35WNM1"/>
<dbReference type="InterPro" id="IPR038765">
    <property type="entry name" value="Papain-like_cys_pep_sf"/>
</dbReference>
<reference evidence="1" key="1">
    <citation type="submission" date="2023-03" db="EMBL/GenBank/DDBJ databases">
        <authorList>
            <person name="Steffen K."/>
            <person name="Cardenas P."/>
        </authorList>
    </citation>
    <scope>NUCLEOTIDE SEQUENCE</scope>
</reference>
<gene>
    <name evidence="1" type="ORF">GBAR_LOCUS12518</name>
</gene>
<accession>A0AA35WNM1</accession>
<name>A0AA35WNM1_GEOBA</name>
<evidence type="ECO:0000313" key="2">
    <source>
        <dbReference type="Proteomes" id="UP001174909"/>
    </source>
</evidence>
<sequence length="389" mass="44241">MTTNATCQLALKEWAITVRALADGDQIMMLRKGGISEDSKDFRVVHPEFLLYPTYLHQREDLLKESHQPTLRQLLSDNPADDDAVTFTHWARVHELLEIDQLGKVEDLAPHHIWTDGYAQSRLHWKPMVPLTIMLLRVYRMEAPVTVAFIPEYGGCKSWVDVIPTVNLGQLTPVVDDATFAHMVEAVRGSLGLERRYRLLLPERNALNAESAFALIRDMPYQRASSRHPEAIIREWRGTCSGKHYLLDEIFRELGHDSRVIMCTHRFTLENTTHFPSELQNLIAGNSVPDVHTYLRVETPSGWMTVDATWPSSAAPLGMPVNQTFKAGHDMAIACNPIDYYPVPEGQDPQTFKEQIIADFCGPSSQVREQFIEGMSRWLSESTGRHTLR</sequence>
<protein>
    <submittedName>
        <fullName evidence="1">Uncharacterized protein</fullName>
    </submittedName>
</protein>
<dbReference type="EMBL" id="CASHTH010001861">
    <property type="protein sequence ID" value="CAI8021040.1"/>
    <property type="molecule type" value="Genomic_DNA"/>
</dbReference>
<dbReference type="Proteomes" id="UP001174909">
    <property type="component" value="Unassembled WGS sequence"/>
</dbReference>